<evidence type="ECO:0000313" key="3">
    <source>
        <dbReference type="Proteomes" id="UP000015102"/>
    </source>
</evidence>
<dbReference type="InterPro" id="IPR021109">
    <property type="entry name" value="Peptidase_aspartic_dom_sf"/>
</dbReference>
<proteinExistence type="predicted"/>
<feature type="compositionally biased region" description="Basic and acidic residues" evidence="1">
    <location>
        <begin position="173"/>
        <end position="189"/>
    </location>
</feature>
<feature type="compositionally biased region" description="Low complexity" evidence="1">
    <location>
        <begin position="204"/>
        <end position="214"/>
    </location>
</feature>
<dbReference type="STRING" id="36166.T1GUL0"/>
<dbReference type="EMBL" id="CAQQ02121629">
    <property type="status" value="NOT_ANNOTATED_CDS"/>
    <property type="molecule type" value="Genomic_DNA"/>
</dbReference>
<protein>
    <submittedName>
        <fullName evidence="2">Uncharacterized protein</fullName>
    </submittedName>
</protein>
<evidence type="ECO:0000313" key="2">
    <source>
        <dbReference type="EnsemblMetazoa" id="MESCA007425-PA"/>
    </source>
</evidence>
<dbReference type="EMBL" id="CAQQ02121630">
    <property type="status" value="NOT_ANNOTATED_CDS"/>
    <property type="molecule type" value="Genomic_DNA"/>
</dbReference>
<dbReference type="SUPFAM" id="SSF50630">
    <property type="entry name" value="Acid proteases"/>
    <property type="match status" value="1"/>
</dbReference>
<name>T1GUL0_MEGSC</name>
<dbReference type="CDD" id="cd00303">
    <property type="entry name" value="retropepsin_like"/>
    <property type="match status" value="1"/>
</dbReference>
<dbReference type="EMBL" id="CAQQ02121631">
    <property type="status" value="NOT_ANNOTATED_CDS"/>
    <property type="molecule type" value="Genomic_DNA"/>
</dbReference>
<feature type="region of interest" description="Disordered" evidence="1">
    <location>
        <begin position="135"/>
        <end position="226"/>
    </location>
</feature>
<reference evidence="3" key="1">
    <citation type="submission" date="2013-02" db="EMBL/GenBank/DDBJ databases">
        <authorList>
            <person name="Hughes D."/>
        </authorList>
    </citation>
    <scope>NUCLEOTIDE SEQUENCE</scope>
    <source>
        <strain>Durham</strain>
        <strain evidence="3">NC isolate 2 -- Noor lab</strain>
    </source>
</reference>
<evidence type="ECO:0000256" key="1">
    <source>
        <dbReference type="SAM" id="MobiDB-lite"/>
    </source>
</evidence>
<accession>T1GUL0</accession>
<sequence length="700" mass="81058">MDREARKFIWKLDGERLAELCRELDLDIDDSAPTAMKLKIGEMASNATLEQFEILKRWSEKEKENKDKLNIHKWVYGMSRKECSQLLRQVQIPVEGAEFEQKNALIKFFNSSTGVVREGFVEMAEDFLVNQNVLPSSTRNNHKSEHSYDSNQSRRSRTLRHQGRNESFNPHPHGHDSVQEKHSHKEGRGFQKKCKRPDKRMSCEESSNSESSETAETESHYRPERESIVTRRWSTAQLMDTVRKWNIYFSYTEKPQDAITFLDRVKERAECYKISKDRLPKAMPEFLRGQALEWYRNNNEEWRTWGSFTESFTSFFVPPKMKLQFQDDVTAYLQKQDQKEPPTLEWCQLCRRRVPSAENCGCKQTGTSQSRKDQSIASASNVNEIQSDTRPHAVVELEGRRFIALLDTGSTASYINGDVGTFLKECGVLKGSMSSNIRLADGSVKLLSDFFELDITLFGNRMRHKFTIMPTLSESILVGDDLLKKNNVHLRDDFGNIVGTEIDKQVVMEIMNEDIQESSPICAMENISNRNQNVSNKKGKLNVVPDTLSRDAIDENEVFSELCNFVEEDLEDCAWIKNKKKAIQTHPEKHSEYMIENGRLFRNMGCGLTNMAKASVMQAKYYNLRRRDWRPEVGELVYKRNFPQSNAQNAYAAKLAPVFSGPFRVLNYISPTIVELKSLDINDKRIRKIHLKDIKRIDQR</sequence>
<dbReference type="EnsemblMetazoa" id="MESCA007425-RA">
    <property type="protein sequence ID" value="MESCA007425-PA"/>
    <property type="gene ID" value="MESCA007425"/>
</dbReference>
<dbReference type="InterPro" id="IPR001969">
    <property type="entry name" value="Aspartic_peptidase_AS"/>
</dbReference>
<feature type="region of interest" description="Disordered" evidence="1">
    <location>
        <begin position="358"/>
        <end position="383"/>
    </location>
</feature>
<dbReference type="PROSITE" id="PS00141">
    <property type="entry name" value="ASP_PROTEASE"/>
    <property type="match status" value="1"/>
</dbReference>
<dbReference type="GO" id="GO:0004190">
    <property type="term" value="F:aspartic-type endopeptidase activity"/>
    <property type="evidence" value="ECO:0007669"/>
    <property type="project" value="InterPro"/>
</dbReference>
<feature type="compositionally biased region" description="Basic and acidic residues" evidence="1">
    <location>
        <begin position="217"/>
        <end position="226"/>
    </location>
</feature>
<feature type="compositionally biased region" description="Polar residues" evidence="1">
    <location>
        <begin position="362"/>
        <end position="383"/>
    </location>
</feature>
<dbReference type="GO" id="GO:0006508">
    <property type="term" value="P:proteolysis"/>
    <property type="evidence" value="ECO:0007669"/>
    <property type="project" value="InterPro"/>
</dbReference>
<reference evidence="2" key="2">
    <citation type="submission" date="2015-06" db="UniProtKB">
        <authorList>
            <consortium name="EnsemblMetazoa"/>
        </authorList>
    </citation>
    <scope>IDENTIFICATION</scope>
</reference>
<dbReference type="HOGENOM" id="CLU_393948_0_0_1"/>
<organism evidence="2 3">
    <name type="scientific">Megaselia scalaris</name>
    <name type="common">Humpbacked fly</name>
    <name type="synonym">Phora scalaris</name>
    <dbReference type="NCBI Taxonomy" id="36166"/>
    <lineage>
        <taxon>Eukaryota</taxon>
        <taxon>Metazoa</taxon>
        <taxon>Ecdysozoa</taxon>
        <taxon>Arthropoda</taxon>
        <taxon>Hexapoda</taxon>
        <taxon>Insecta</taxon>
        <taxon>Pterygota</taxon>
        <taxon>Neoptera</taxon>
        <taxon>Endopterygota</taxon>
        <taxon>Diptera</taxon>
        <taxon>Brachycera</taxon>
        <taxon>Muscomorpha</taxon>
        <taxon>Platypezoidea</taxon>
        <taxon>Phoridae</taxon>
        <taxon>Megaseliini</taxon>
        <taxon>Megaselia</taxon>
    </lineage>
</organism>
<keyword evidence="3" id="KW-1185">Reference proteome</keyword>
<dbReference type="EMBL" id="CAQQ02121628">
    <property type="status" value="NOT_ANNOTATED_CDS"/>
    <property type="molecule type" value="Genomic_DNA"/>
</dbReference>
<dbReference type="Gene3D" id="2.40.70.10">
    <property type="entry name" value="Acid Proteases"/>
    <property type="match status" value="1"/>
</dbReference>
<dbReference type="AlphaFoldDB" id="T1GUL0"/>
<dbReference type="Proteomes" id="UP000015102">
    <property type="component" value="Unassembled WGS sequence"/>
</dbReference>